<sequence>MKALGHDDPRRVGPFELVGLLGAGGMGRVYLGRSPRGRAVAVKVLRTDLLTGGDSDVRRRFAREVAAGRAVDSRFTAPVVDADIEAAVPWLATAYVPGLPLADAVARFGALPEPTLICLAAGLAAGIADVHRAGLVHRDLKPSNVLLAVDGPRIIDFGIVRSHGASRLTGTDHTVGTYAFMSPEQFERADVGPESDVFSLGAVLAYAATGHAPFSGDQLPVLWRSITHHEPDLAGTPAALLAIVTRCLAKDPAARPDTAWLRSTLSDLATNAGCRSGQDWLPSPLAHALLEIADRALAADGPGSAADDTTRTARPSKARRAARPVAAEPPTPASPKTPVPGAR</sequence>
<evidence type="ECO:0000256" key="5">
    <source>
        <dbReference type="PROSITE-ProRule" id="PRU10141"/>
    </source>
</evidence>
<evidence type="ECO:0000256" key="4">
    <source>
        <dbReference type="ARBA" id="ARBA00022840"/>
    </source>
</evidence>
<dbReference type="Pfam" id="PF00069">
    <property type="entry name" value="Pkinase"/>
    <property type="match status" value="1"/>
</dbReference>
<dbReference type="EMBL" id="BAABHS010000070">
    <property type="protein sequence ID" value="GAA4997567.1"/>
    <property type="molecule type" value="Genomic_DNA"/>
</dbReference>
<organism evidence="8 9">
    <name type="scientific">Yinghuangia aomiensis</name>
    <dbReference type="NCBI Taxonomy" id="676205"/>
    <lineage>
        <taxon>Bacteria</taxon>
        <taxon>Bacillati</taxon>
        <taxon>Actinomycetota</taxon>
        <taxon>Actinomycetes</taxon>
        <taxon>Kitasatosporales</taxon>
        <taxon>Streptomycetaceae</taxon>
        <taxon>Yinghuangia</taxon>
    </lineage>
</organism>
<protein>
    <recommendedName>
        <fullName evidence="7">Protein kinase domain-containing protein</fullName>
    </recommendedName>
</protein>
<reference evidence="9" key="1">
    <citation type="journal article" date="2019" name="Int. J. Syst. Evol. Microbiol.">
        <title>The Global Catalogue of Microorganisms (GCM) 10K type strain sequencing project: providing services to taxonomists for standard genome sequencing and annotation.</title>
        <authorList>
            <consortium name="The Broad Institute Genomics Platform"/>
            <consortium name="The Broad Institute Genome Sequencing Center for Infectious Disease"/>
            <person name="Wu L."/>
            <person name="Ma J."/>
        </authorList>
    </citation>
    <scope>NUCLEOTIDE SEQUENCE [LARGE SCALE GENOMIC DNA]</scope>
    <source>
        <strain evidence="9">JCM 17986</strain>
    </source>
</reference>
<keyword evidence="3" id="KW-0418">Kinase</keyword>
<keyword evidence="1" id="KW-0808">Transferase</keyword>
<feature type="binding site" evidence="5">
    <location>
        <position position="43"/>
    </location>
    <ligand>
        <name>ATP</name>
        <dbReference type="ChEBI" id="CHEBI:30616"/>
    </ligand>
</feature>
<gene>
    <name evidence="8" type="ORF">GCM10023205_83780</name>
</gene>
<dbReference type="SUPFAM" id="SSF56112">
    <property type="entry name" value="Protein kinase-like (PK-like)"/>
    <property type="match status" value="1"/>
</dbReference>
<dbReference type="SMART" id="SM00220">
    <property type="entry name" value="S_TKc"/>
    <property type="match status" value="1"/>
</dbReference>
<dbReference type="Gene3D" id="3.30.200.20">
    <property type="entry name" value="Phosphorylase Kinase, domain 1"/>
    <property type="match status" value="1"/>
</dbReference>
<evidence type="ECO:0000256" key="1">
    <source>
        <dbReference type="ARBA" id="ARBA00022679"/>
    </source>
</evidence>
<name>A0ABP9IGQ9_9ACTN</name>
<dbReference type="CDD" id="cd14014">
    <property type="entry name" value="STKc_PknB_like"/>
    <property type="match status" value="1"/>
</dbReference>
<dbReference type="PANTHER" id="PTHR43289">
    <property type="entry name" value="MITOGEN-ACTIVATED PROTEIN KINASE KINASE KINASE 20-RELATED"/>
    <property type="match status" value="1"/>
</dbReference>
<dbReference type="Proteomes" id="UP001500466">
    <property type="component" value="Unassembled WGS sequence"/>
</dbReference>
<feature type="compositionally biased region" description="Pro residues" evidence="6">
    <location>
        <begin position="327"/>
        <end position="343"/>
    </location>
</feature>
<evidence type="ECO:0000313" key="9">
    <source>
        <dbReference type="Proteomes" id="UP001500466"/>
    </source>
</evidence>
<keyword evidence="9" id="KW-1185">Reference proteome</keyword>
<feature type="domain" description="Protein kinase" evidence="7">
    <location>
        <begin position="15"/>
        <end position="281"/>
    </location>
</feature>
<dbReference type="PANTHER" id="PTHR43289:SF34">
    <property type="entry name" value="SERINE_THREONINE-PROTEIN KINASE YBDM-RELATED"/>
    <property type="match status" value="1"/>
</dbReference>
<dbReference type="InterPro" id="IPR017441">
    <property type="entry name" value="Protein_kinase_ATP_BS"/>
</dbReference>
<evidence type="ECO:0000259" key="7">
    <source>
        <dbReference type="PROSITE" id="PS50011"/>
    </source>
</evidence>
<evidence type="ECO:0000256" key="6">
    <source>
        <dbReference type="SAM" id="MobiDB-lite"/>
    </source>
</evidence>
<dbReference type="Gene3D" id="1.10.510.10">
    <property type="entry name" value="Transferase(Phosphotransferase) domain 1"/>
    <property type="match status" value="1"/>
</dbReference>
<accession>A0ABP9IGQ9</accession>
<dbReference type="PROSITE" id="PS50011">
    <property type="entry name" value="PROTEIN_KINASE_DOM"/>
    <property type="match status" value="1"/>
</dbReference>
<dbReference type="InterPro" id="IPR000719">
    <property type="entry name" value="Prot_kinase_dom"/>
</dbReference>
<dbReference type="PROSITE" id="PS00107">
    <property type="entry name" value="PROTEIN_KINASE_ATP"/>
    <property type="match status" value="1"/>
</dbReference>
<keyword evidence="4 5" id="KW-0067">ATP-binding</keyword>
<dbReference type="InterPro" id="IPR011009">
    <property type="entry name" value="Kinase-like_dom_sf"/>
</dbReference>
<feature type="region of interest" description="Disordered" evidence="6">
    <location>
        <begin position="300"/>
        <end position="343"/>
    </location>
</feature>
<evidence type="ECO:0000256" key="2">
    <source>
        <dbReference type="ARBA" id="ARBA00022741"/>
    </source>
</evidence>
<keyword evidence="2 5" id="KW-0547">Nucleotide-binding</keyword>
<evidence type="ECO:0000256" key="3">
    <source>
        <dbReference type="ARBA" id="ARBA00022777"/>
    </source>
</evidence>
<comment type="caution">
    <text evidence="8">The sequence shown here is derived from an EMBL/GenBank/DDBJ whole genome shotgun (WGS) entry which is preliminary data.</text>
</comment>
<dbReference type="PROSITE" id="PS00108">
    <property type="entry name" value="PROTEIN_KINASE_ST"/>
    <property type="match status" value="1"/>
</dbReference>
<dbReference type="InterPro" id="IPR008271">
    <property type="entry name" value="Ser/Thr_kinase_AS"/>
</dbReference>
<proteinExistence type="predicted"/>
<evidence type="ECO:0000313" key="8">
    <source>
        <dbReference type="EMBL" id="GAA4997567.1"/>
    </source>
</evidence>